<protein>
    <submittedName>
        <fullName evidence="1">Uncharacterized protein</fullName>
    </submittedName>
</protein>
<reference evidence="1" key="1">
    <citation type="submission" date="2014-11" db="EMBL/GenBank/DDBJ databases">
        <authorList>
            <person name="Amaro Gonzalez C."/>
        </authorList>
    </citation>
    <scope>NUCLEOTIDE SEQUENCE</scope>
</reference>
<dbReference type="AlphaFoldDB" id="A0A0E9WT83"/>
<organism evidence="1">
    <name type="scientific">Anguilla anguilla</name>
    <name type="common">European freshwater eel</name>
    <name type="synonym">Muraena anguilla</name>
    <dbReference type="NCBI Taxonomy" id="7936"/>
    <lineage>
        <taxon>Eukaryota</taxon>
        <taxon>Metazoa</taxon>
        <taxon>Chordata</taxon>
        <taxon>Craniata</taxon>
        <taxon>Vertebrata</taxon>
        <taxon>Euteleostomi</taxon>
        <taxon>Actinopterygii</taxon>
        <taxon>Neopterygii</taxon>
        <taxon>Teleostei</taxon>
        <taxon>Anguilliformes</taxon>
        <taxon>Anguillidae</taxon>
        <taxon>Anguilla</taxon>
    </lineage>
</organism>
<reference evidence="1" key="2">
    <citation type="journal article" date="2015" name="Fish Shellfish Immunol.">
        <title>Early steps in the European eel (Anguilla anguilla)-Vibrio vulnificus interaction in the gills: Role of the RtxA13 toxin.</title>
        <authorList>
            <person name="Callol A."/>
            <person name="Pajuelo D."/>
            <person name="Ebbesson L."/>
            <person name="Teles M."/>
            <person name="MacKenzie S."/>
            <person name="Amaro C."/>
        </authorList>
    </citation>
    <scope>NUCLEOTIDE SEQUENCE</scope>
</reference>
<dbReference type="EMBL" id="GBXM01015101">
    <property type="protein sequence ID" value="JAH93476.1"/>
    <property type="molecule type" value="Transcribed_RNA"/>
</dbReference>
<evidence type="ECO:0000313" key="1">
    <source>
        <dbReference type="EMBL" id="JAH93476.1"/>
    </source>
</evidence>
<proteinExistence type="predicted"/>
<sequence length="130" mass="14743">MLTRYSWVKVRECLCTIRNQFSVCFLKPCHPLQASLGHLIQTLGDGERGFVSPLLGCCYNELPKSPISLKAKPTEMLRISIRNHRNRLSARGSSTHFCRAVCSASVKCIIAFRFGSNRCLELLHFSLRFP</sequence>
<name>A0A0E9WT83_ANGAN</name>
<accession>A0A0E9WT83</accession>